<dbReference type="RefSeq" id="WP_331211319.1">
    <property type="nucleotide sequence ID" value="NZ_JAZGQL010000033.1"/>
</dbReference>
<feature type="transmembrane region" description="Helical" evidence="1">
    <location>
        <begin position="46"/>
        <end position="68"/>
    </location>
</feature>
<sequence>MTEPDDEDARYLRARLAAVTPPAGRLSADGLLAAGQRAGRRRRTTATALGALLPAAALVLVMGGFLPWDDDTAPPPGPAGTVAPSASPATAACTLEHLPLPAGATSGAVLAGSPNGRHLVGSFQRPGIANLPAWWQEGRLRSVPVEADAIARDVNDNGVVVGSATGSNGQDAPWAYVDGKLVWLPVPAGYTGGTAQGINARGEVAGTLFGRPERAVVWRDLAGSVRMEVLPAPADGAFATGIADSGVVIGGLHKAGLPYRWDVEGRGSVLPLPAGTDLGSVHGIRGRWAQGTGSKSNGAPALGTGAPMPVLWDLETGTATIVGSDHPGAVNVHGLLVLNRREGEVLLRDPDGNQRKLPGAEGWRYQGGTVNDDGTQIAGMGGALPVRWLCPR</sequence>
<keyword evidence="1" id="KW-0472">Membrane</keyword>
<dbReference type="Proteomes" id="UP001339911">
    <property type="component" value="Unassembled WGS sequence"/>
</dbReference>
<evidence type="ECO:0000313" key="3">
    <source>
        <dbReference type="Proteomes" id="UP001339911"/>
    </source>
</evidence>
<name>A0ABU7SMZ1_9ACTN</name>
<protein>
    <recommendedName>
        <fullName evidence="4">HAF repeat-containing protein</fullName>
    </recommendedName>
</protein>
<keyword evidence="1" id="KW-0812">Transmembrane</keyword>
<keyword evidence="1" id="KW-1133">Transmembrane helix</keyword>
<keyword evidence="3" id="KW-1185">Reference proteome</keyword>
<evidence type="ECO:0008006" key="4">
    <source>
        <dbReference type="Google" id="ProtNLM"/>
    </source>
</evidence>
<organism evidence="2 3">
    <name type="scientific">Plantactinospora veratri</name>
    <dbReference type="NCBI Taxonomy" id="1436122"/>
    <lineage>
        <taxon>Bacteria</taxon>
        <taxon>Bacillati</taxon>
        <taxon>Actinomycetota</taxon>
        <taxon>Actinomycetes</taxon>
        <taxon>Micromonosporales</taxon>
        <taxon>Micromonosporaceae</taxon>
        <taxon>Plantactinospora</taxon>
    </lineage>
</organism>
<evidence type="ECO:0000256" key="1">
    <source>
        <dbReference type="SAM" id="Phobius"/>
    </source>
</evidence>
<gene>
    <name evidence="2" type="ORF">V1634_31305</name>
</gene>
<comment type="caution">
    <text evidence="2">The sequence shown here is derived from an EMBL/GenBank/DDBJ whole genome shotgun (WGS) entry which is preliminary data.</text>
</comment>
<evidence type="ECO:0000313" key="2">
    <source>
        <dbReference type="EMBL" id="MEE6311326.1"/>
    </source>
</evidence>
<accession>A0ABU7SMZ1</accession>
<dbReference type="EMBL" id="JAZGQL010000033">
    <property type="protein sequence ID" value="MEE6311326.1"/>
    <property type="molecule type" value="Genomic_DNA"/>
</dbReference>
<reference evidence="2 3" key="1">
    <citation type="submission" date="2024-01" db="EMBL/GenBank/DDBJ databases">
        <title>Genome insights into Plantactinospora veratri sp. nov.</title>
        <authorList>
            <person name="Wang L."/>
        </authorList>
    </citation>
    <scope>NUCLEOTIDE SEQUENCE [LARGE SCALE GENOMIC DNA]</scope>
    <source>
        <strain evidence="2 3">NEAU-FHS4</strain>
    </source>
</reference>
<proteinExistence type="predicted"/>